<gene>
    <name evidence="2" type="ORF">METESE_07800</name>
</gene>
<evidence type="ECO:0000313" key="3">
    <source>
        <dbReference type="Proteomes" id="UP001228113"/>
    </source>
</evidence>
<accession>A0AA48GQP8</accession>
<protein>
    <submittedName>
        <fullName evidence="2">Uncharacterized protein</fullName>
    </submittedName>
</protein>
<feature type="compositionally biased region" description="Low complexity" evidence="1">
    <location>
        <begin position="123"/>
        <end position="132"/>
    </location>
</feature>
<keyword evidence="3" id="KW-1185">Reference proteome</keyword>
<proteinExistence type="predicted"/>
<sequence>MRRLLQILGLAVLALVSPVGGIRMVGAPVASACPCGCEAGTCPCGHAPEAPGGPALTAGQLPAPGTPCRTPQRTSGPAETGAAEAPAAPATAMRAWRSPAEPEAPRPRPWPATLTRRAARQGLPPSRLLSSPTPLPPRVNRTDIQATLSIFRV</sequence>
<reference evidence="2" key="1">
    <citation type="journal article" date="2023" name="Int. J. Syst. Evol. Microbiol.">
        <title>Mesoterricola silvestris gen. nov., sp. nov., Mesoterricola sediminis sp. nov., Geothrix oryzae sp. nov., Geothrix edaphica sp. nov., Geothrix rubra sp. nov., and Geothrix limicola sp. nov., six novel members of Acidobacteriota isolated from soils.</title>
        <authorList>
            <person name="Itoh H."/>
            <person name="Sugisawa Y."/>
            <person name="Mise K."/>
            <person name="Xu Z."/>
            <person name="Kuniyasu M."/>
            <person name="Ushijima N."/>
            <person name="Kawano K."/>
            <person name="Kobayashi E."/>
            <person name="Shiratori Y."/>
            <person name="Masuda Y."/>
            <person name="Senoo K."/>
        </authorList>
    </citation>
    <scope>NUCLEOTIDE SEQUENCE</scope>
    <source>
        <strain evidence="2">W786</strain>
    </source>
</reference>
<dbReference type="EMBL" id="AP027081">
    <property type="protein sequence ID" value="BDU75822.1"/>
    <property type="molecule type" value="Genomic_DNA"/>
</dbReference>
<organism evidence="2 3">
    <name type="scientific">Mesoterricola sediminis</name>
    <dbReference type="NCBI Taxonomy" id="2927980"/>
    <lineage>
        <taxon>Bacteria</taxon>
        <taxon>Pseudomonadati</taxon>
        <taxon>Acidobacteriota</taxon>
        <taxon>Holophagae</taxon>
        <taxon>Holophagales</taxon>
        <taxon>Holophagaceae</taxon>
        <taxon>Mesoterricola</taxon>
    </lineage>
</organism>
<feature type="region of interest" description="Disordered" evidence="1">
    <location>
        <begin position="50"/>
        <end position="139"/>
    </location>
</feature>
<feature type="compositionally biased region" description="Low complexity" evidence="1">
    <location>
        <begin position="76"/>
        <end position="101"/>
    </location>
</feature>
<dbReference type="KEGG" id="msea:METESE_07800"/>
<dbReference type="AlphaFoldDB" id="A0AA48GQP8"/>
<dbReference type="Proteomes" id="UP001228113">
    <property type="component" value="Chromosome"/>
</dbReference>
<evidence type="ECO:0000256" key="1">
    <source>
        <dbReference type="SAM" id="MobiDB-lite"/>
    </source>
</evidence>
<evidence type="ECO:0000313" key="2">
    <source>
        <dbReference type="EMBL" id="BDU75822.1"/>
    </source>
</evidence>
<name>A0AA48GQP8_9BACT</name>